<gene>
    <name evidence="2" type="ORF">M911_14195</name>
</gene>
<keyword evidence="3" id="KW-1185">Reference proteome</keyword>
<evidence type="ECO:0000313" key="2">
    <source>
        <dbReference type="EMBL" id="AHK80105.1"/>
    </source>
</evidence>
<reference evidence="2 3" key="1">
    <citation type="journal article" date="2014" name="J Genomics">
        <title>Draft Genome Sequence of the Extremely Halophilic Phototrophic Purple Sulfur Bacterium Halorhodospira halochloris.</title>
        <authorList>
            <person name="Singh K.S."/>
            <person name="Kirksey J."/>
            <person name="Hoff W.D."/>
            <person name="Deole R."/>
        </authorList>
    </citation>
    <scope>NUCLEOTIDE SEQUENCE [LARGE SCALE GENOMIC DNA]</scope>
    <source>
        <strain evidence="2 3">A</strain>
    </source>
</reference>
<dbReference type="PATRIC" id="fig|1354791.3.peg.178"/>
<evidence type="ECO:0000313" key="3">
    <source>
        <dbReference type="Proteomes" id="UP000019442"/>
    </source>
</evidence>
<protein>
    <submittedName>
        <fullName evidence="2">Glucosidase</fullName>
    </submittedName>
</protein>
<dbReference type="EMBL" id="CP007268">
    <property type="protein sequence ID" value="AHK80105.1"/>
    <property type="molecule type" value="Genomic_DNA"/>
</dbReference>
<dbReference type="PANTHER" id="PTHR10412">
    <property type="entry name" value="MANNOSYL-OLIGOSACCHARIDE GLUCOSIDASE"/>
    <property type="match status" value="1"/>
</dbReference>
<proteinExistence type="predicted"/>
<feature type="domain" description="Mannosylglycerate hydrolase MGH1-like glycoside hydrolase" evidence="1">
    <location>
        <begin position="387"/>
        <end position="493"/>
    </location>
</feature>
<dbReference type="AlphaFoldDB" id="W8L8G8"/>
<dbReference type="HOGENOM" id="CLU_005386_0_1_6"/>
<dbReference type="SUPFAM" id="SSF48208">
    <property type="entry name" value="Six-hairpin glycosidases"/>
    <property type="match status" value="1"/>
</dbReference>
<dbReference type="PANTHER" id="PTHR10412:SF10">
    <property type="entry name" value="GLYCOSYL HYDROLASE FAMILY 63 C-TERMINAL DOMAIN-CONTAINING PROTEIN"/>
    <property type="match status" value="1"/>
</dbReference>
<name>W8L8G8_9GAMM</name>
<organism evidence="2 3">
    <name type="scientific">Ectothiorhodospira haloalkaliphila</name>
    <dbReference type="NCBI Taxonomy" id="421628"/>
    <lineage>
        <taxon>Bacteria</taxon>
        <taxon>Pseudomonadati</taxon>
        <taxon>Pseudomonadota</taxon>
        <taxon>Gammaproteobacteria</taxon>
        <taxon>Chromatiales</taxon>
        <taxon>Ectothiorhodospiraceae</taxon>
        <taxon>Ectothiorhodospira</taxon>
    </lineage>
</organism>
<evidence type="ECO:0000259" key="1">
    <source>
        <dbReference type="Pfam" id="PF22422"/>
    </source>
</evidence>
<dbReference type="KEGG" id="hhc:M911_14195"/>
<feature type="domain" description="Mannosylglycerate hydrolase MGH1-like glycoside hydrolase" evidence="1">
    <location>
        <begin position="660"/>
        <end position="830"/>
    </location>
</feature>
<dbReference type="RefSeq" id="WP_025282630.1">
    <property type="nucleotide sequence ID" value="NZ_CP007268.1"/>
</dbReference>
<reference evidence="3" key="2">
    <citation type="submission" date="2014-02" db="EMBL/GenBank/DDBJ databases">
        <title>Draft Genome Sequence of extremely halophilic bacteria Halorhodospira halochloris.</title>
        <authorList>
            <person name="Singh K.S."/>
        </authorList>
    </citation>
    <scope>NUCLEOTIDE SEQUENCE [LARGE SCALE GENOMIC DNA]</scope>
    <source>
        <strain evidence="3">A</strain>
    </source>
</reference>
<dbReference type="InterPro" id="IPR054491">
    <property type="entry name" value="MGH1-like_GH"/>
</dbReference>
<dbReference type="GO" id="GO:0004573">
    <property type="term" value="F:Glc3Man9GlcNAc2 oligosaccharide glucosidase activity"/>
    <property type="evidence" value="ECO:0007669"/>
    <property type="project" value="InterPro"/>
</dbReference>
<dbReference type="InterPro" id="IPR012341">
    <property type="entry name" value="6hp_glycosidase-like_sf"/>
</dbReference>
<accession>W8L8G8</accession>
<dbReference type="InterPro" id="IPR008928">
    <property type="entry name" value="6-hairpin_glycosidase_sf"/>
</dbReference>
<dbReference type="GO" id="GO:0009311">
    <property type="term" value="P:oligosaccharide metabolic process"/>
    <property type="evidence" value="ECO:0007669"/>
    <property type="project" value="InterPro"/>
</dbReference>
<dbReference type="Proteomes" id="UP000019442">
    <property type="component" value="Chromosome"/>
</dbReference>
<dbReference type="InterPro" id="IPR004888">
    <property type="entry name" value="Glycoside_hydrolase_63"/>
</dbReference>
<dbReference type="Gene3D" id="1.50.10.10">
    <property type="match status" value="1"/>
</dbReference>
<sequence>MREDYSADGEAWDYFGHGDAMMRAFRWGEDGIGGLCDEQQRLIFAPALWNGRDPILKERLFGFSGPEGSHGEDVKEYYFHLDAGPGHRWLAYRYKYPHAAFPYDWLKAENARRGRRDTPVDLLESGAFDQDRYWDLEITYAKAGPRQILICLEVHNRGPVRETLYLLPRLWFRNTWSWGDGTQRPRLRAVEPLEGAAWAVRAEHATLGTYLLRGQEAADSLFTENETNFERLWGEPNPQPFVKDAFHRYLIAGEAKAVNPERVGTSFMACHRLTIEAGESVCVHMVLSEVSVEAPFADWESVRRHRRQETDRFFDGLLPNADQQDRRILRQALSGLLWNKQFYSLDVARWLDGDQHPPPPERGKVRNAHWRHLKVQAVISMPDKWEYPWFAAWDLAFHSASLALVDVGVAKQQLELLLGEQLLHPHGLIPAYEWDFGDANPPVHAMAALKVFRAERVQSGCQDHRFLKRVLHKLLLHFAWWMNRKDPDGHHLYEGGFLGLDNISVFNRSEPLPPGHVLKQADATGWMAMFALNLTLMALELTTEDSDCEDIAIQCYTQFLNIAAALSGGRDGAPSLWDEADGFYKDLVLAPDGQSAHVDVYSWVGIVPLFACEVVDQRLLRSAPRFARLLAEHGGGGFDGHVVCACPEHENERGEHLLALASPEQVTRILQRVLDEGQLLSRFGVRSLSREHATHQDLGNLPGIGHAHIAYQPGEADSGMFGGNSNWRGPIWLPLNYLLVQTLEKYHRYAGASLTLPAPCLDGEPVTLRQAGEVIAQRLVNLFRRDARGLIPAFPPDSPLQNDPHWQDMMLFHEYFHAETGRGLGAQHQTGWTALVANLLLRRYREEVPDYWQGSSGR</sequence>
<dbReference type="Pfam" id="PF22422">
    <property type="entry name" value="MGH1-like_GH"/>
    <property type="match status" value="2"/>
</dbReference>